<dbReference type="PROSITE" id="PS50059">
    <property type="entry name" value="FKBP_PPIASE"/>
    <property type="match status" value="1"/>
</dbReference>
<evidence type="ECO:0000256" key="3">
    <source>
        <dbReference type="ARBA" id="ARBA00013194"/>
    </source>
</evidence>
<feature type="domain" description="PPIase FKBP-type" evidence="7">
    <location>
        <begin position="206"/>
        <end position="303"/>
    </location>
</feature>
<evidence type="ECO:0000256" key="4">
    <source>
        <dbReference type="ARBA" id="ARBA00023110"/>
    </source>
</evidence>
<dbReference type="GO" id="GO:0003755">
    <property type="term" value="F:peptidyl-prolyl cis-trans isomerase activity"/>
    <property type="evidence" value="ECO:0007669"/>
    <property type="project" value="UniProtKB-KW"/>
</dbReference>
<comment type="catalytic activity">
    <reaction evidence="1 6">
        <text>[protein]-peptidylproline (omega=180) = [protein]-peptidylproline (omega=0)</text>
        <dbReference type="Rhea" id="RHEA:16237"/>
        <dbReference type="Rhea" id="RHEA-COMP:10747"/>
        <dbReference type="Rhea" id="RHEA-COMP:10748"/>
        <dbReference type="ChEBI" id="CHEBI:83833"/>
        <dbReference type="ChEBI" id="CHEBI:83834"/>
        <dbReference type="EC" id="5.2.1.8"/>
    </reaction>
</comment>
<dbReference type="PROSITE" id="PS51257">
    <property type="entry name" value="PROKAR_LIPOPROTEIN"/>
    <property type="match status" value="1"/>
</dbReference>
<evidence type="ECO:0000313" key="9">
    <source>
        <dbReference type="Proteomes" id="UP000294498"/>
    </source>
</evidence>
<evidence type="ECO:0000256" key="2">
    <source>
        <dbReference type="ARBA" id="ARBA00006577"/>
    </source>
</evidence>
<evidence type="ECO:0000259" key="7">
    <source>
        <dbReference type="PROSITE" id="PS50059"/>
    </source>
</evidence>
<dbReference type="AlphaFoldDB" id="A0A4R8DWU9"/>
<dbReference type="InterPro" id="IPR001179">
    <property type="entry name" value="PPIase_FKBP_dom"/>
</dbReference>
<dbReference type="PANTHER" id="PTHR43811">
    <property type="entry name" value="FKBP-TYPE PEPTIDYL-PROLYL CIS-TRANS ISOMERASE FKPA"/>
    <property type="match status" value="1"/>
</dbReference>
<accession>A0A4R8DWU9</accession>
<proteinExistence type="inferred from homology"/>
<dbReference type="EMBL" id="SODV01000001">
    <property type="protein sequence ID" value="TDX01691.1"/>
    <property type="molecule type" value="Genomic_DNA"/>
</dbReference>
<dbReference type="Gene3D" id="3.10.50.40">
    <property type="match status" value="1"/>
</dbReference>
<comment type="caution">
    <text evidence="8">The sequence shown here is derived from an EMBL/GenBank/DDBJ whole genome shotgun (WGS) entry which is preliminary data.</text>
</comment>
<evidence type="ECO:0000256" key="5">
    <source>
        <dbReference type="ARBA" id="ARBA00023235"/>
    </source>
</evidence>
<dbReference type="RefSeq" id="WP_133994332.1">
    <property type="nucleotide sequence ID" value="NZ_SODV01000001.1"/>
</dbReference>
<dbReference type="SUPFAM" id="SSF54534">
    <property type="entry name" value="FKBP-like"/>
    <property type="match status" value="1"/>
</dbReference>
<evidence type="ECO:0000256" key="6">
    <source>
        <dbReference type="PROSITE-ProRule" id="PRU00277"/>
    </source>
</evidence>
<organism evidence="8 9">
    <name type="scientific">Dinghuibacter silviterrae</name>
    <dbReference type="NCBI Taxonomy" id="1539049"/>
    <lineage>
        <taxon>Bacteria</taxon>
        <taxon>Pseudomonadati</taxon>
        <taxon>Bacteroidota</taxon>
        <taxon>Chitinophagia</taxon>
        <taxon>Chitinophagales</taxon>
        <taxon>Chitinophagaceae</taxon>
        <taxon>Dinghuibacter</taxon>
    </lineage>
</organism>
<keyword evidence="5 6" id="KW-0413">Isomerase</keyword>
<dbReference type="InterPro" id="IPR046357">
    <property type="entry name" value="PPIase_dom_sf"/>
</dbReference>
<evidence type="ECO:0000256" key="1">
    <source>
        <dbReference type="ARBA" id="ARBA00000971"/>
    </source>
</evidence>
<sequence>MQKFALFFMAAAVIAGSTSCKNAGFNKAEHGTWYKIIHGASDTGSYAMNGTVIKFDITFKYGDSVLRTTVGQMPAYAPVDSARLPEPYYRIFSKVRAGDSVVVKQLTDSIFHNQPMPAFAKKNNYITSFFKIRAVFQNQAEGEADAKQEGELIRQQDSIKAIAQQKLDDQTIEAYLAKNNIKATKSPKGTYVEILDPGTGSAIDSSKEVGVNYTGRTLGGDAFDSNTDSTFHHKGDTLKVNMSLSPNRGGMITGFTDGILLLHKGAKARLYIPSALGYGSYGREPKIKPNENLIFDIEVLSVDTVHRYQPMGMGRPGGGLTPEMMAKIRAMQQAQAAKKGQAPAGH</sequence>
<dbReference type="EC" id="5.2.1.8" evidence="3 6"/>
<keyword evidence="9" id="KW-1185">Reference proteome</keyword>
<dbReference type="PANTHER" id="PTHR43811:SF19">
    <property type="entry name" value="39 KDA FK506-BINDING NUCLEAR PROTEIN"/>
    <property type="match status" value="1"/>
</dbReference>
<name>A0A4R8DWU9_9BACT</name>
<keyword evidence="4 6" id="KW-0697">Rotamase</keyword>
<reference evidence="8 9" key="1">
    <citation type="submission" date="2019-03" db="EMBL/GenBank/DDBJ databases">
        <title>Genomic Encyclopedia of Type Strains, Phase IV (KMG-IV): sequencing the most valuable type-strain genomes for metagenomic binning, comparative biology and taxonomic classification.</title>
        <authorList>
            <person name="Goeker M."/>
        </authorList>
    </citation>
    <scope>NUCLEOTIDE SEQUENCE [LARGE SCALE GENOMIC DNA]</scope>
    <source>
        <strain evidence="8 9">DSM 100059</strain>
    </source>
</reference>
<dbReference type="Proteomes" id="UP000294498">
    <property type="component" value="Unassembled WGS sequence"/>
</dbReference>
<protein>
    <recommendedName>
        <fullName evidence="3 6">peptidylprolyl isomerase</fullName>
        <ecNumber evidence="3 6">5.2.1.8</ecNumber>
    </recommendedName>
</protein>
<evidence type="ECO:0000313" key="8">
    <source>
        <dbReference type="EMBL" id="TDX01691.1"/>
    </source>
</evidence>
<gene>
    <name evidence="8" type="ORF">EDB95_2733</name>
</gene>
<dbReference type="Pfam" id="PF00254">
    <property type="entry name" value="FKBP_C"/>
    <property type="match status" value="1"/>
</dbReference>
<comment type="similarity">
    <text evidence="2">Belongs to the FKBP-type PPIase family.</text>
</comment>
<dbReference type="OrthoDB" id="9814548at2"/>